<accession>A0ABS7NFN1</accession>
<evidence type="ECO:0000313" key="2">
    <source>
        <dbReference type="EMBL" id="MBY6140024.1"/>
    </source>
</evidence>
<gene>
    <name evidence="2" type="ORF">KUV26_11300</name>
</gene>
<proteinExistence type="predicted"/>
<keyword evidence="3" id="KW-1185">Reference proteome</keyword>
<organism evidence="2 3">
    <name type="scientific">Leisingera daeponensis</name>
    <dbReference type="NCBI Taxonomy" id="405746"/>
    <lineage>
        <taxon>Bacteria</taxon>
        <taxon>Pseudomonadati</taxon>
        <taxon>Pseudomonadota</taxon>
        <taxon>Alphaproteobacteria</taxon>
        <taxon>Rhodobacterales</taxon>
        <taxon>Roseobacteraceae</taxon>
        <taxon>Leisingera</taxon>
    </lineage>
</organism>
<dbReference type="Proteomes" id="UP000766629">
    <property type="component" value="Unassembled WGS sequence"/>
</dbReference>
<feature type="transmembrane region" description="Helical" evidence="1">
    <location>
        <begin position="36"/>
        <end position="58"/>
    </location>
</feature>
<reference evidence="2 3" key="1">
    <citation type="submission" date="2021-06" db="EMBL/GenBank/DDBJ databases">
        <title>50 bacteria genomes isolated from Dapeng, Shenzhen, China.</title>
        <authorList>
            <person name="Zheng W."/>
            <person name="Yu S."/>
            <person name="Huang Y."/>
        </authorList>
    </citation>
    <scope>NUCLEOTIDE SEQUENCE [LARGE SCALE GENOMIC DNA]</scope>
    <source>
        <strain evidence="2 3">DP1N14-2</strain>
    </source>
</reference>
<dbReference type="RefSeq" id="WP_222508412.1">
    <property type="nucleotide sequence ID" value="NZ_JAHVJA010000004.1"/>
</dbReference>
<evidence type="ECO:0000256" key="1">
    <source>
        <dbReference type="SAM" id="Phobius"/>
    </source>
</evidence>
<sequence>MKRLLWAIAILLFGVLAVTGLVLLMRQGVIPRWGKPVATLLAIPLIAFPLCNFLFTWMDAGRTQSRQGSRGSREAKFKIGFRIFMLLGGSALGILFIVIGFGFPRGLWEGLFQFGAIAFGVAMLYYTVVSQFWVCRWNSAYLDCPNRLGWPRLHEWSKVEAVSNFSEGMEWHLMFSETGKACIPYFLEGCDELVALAKEKLNDA</sequence>
<evidence type="ECO:0008006" key="4">
    <source>
        <dbReference type="Google" id="ProtNLM"/>
    </source>
</evidence>
<protein>
    <recommendedName>
        <fullName evidence="4">DUF5673 domain-containing protein</fullName>
    </recommendedName>
</protein>
<feature type="transmembrane region" description="Helical" evidence="1">
    <location>
        <begin position="110"/>
        <end position="129"/>
    </location>
</feature>
<dbReference type="EMBL" id="JAHVJA010000004">
    <property type="protein sequence ID" value="MBY6140024.1"/>
    <property type="molecule type" value="Genomic_DNA"/>
</dbReference>
<keyword evidence="1" id="KW-0472">Membrane</keyword>
<keyword evidence="1" id="KW-0812">Transmembrane</keyword>
<name>A0ABS7NFN1_9RHOB</name>
<evidence type="ECO:0000313" key="3">
    <source>
        <dbReference type="Proteomes" id="UP000766629"/>
    </source>
</evidence>
<feature type="transmembrane region" description="Helical" evidence="1">
    <location>
        <begin position="79"/>
        <end position="104"/>
    </location>
</feature>
<comment type="caution">
    <text evidence="2">The sequence shown here is derived from an EMBL/GenBank/DDBJ whole genome shotgun (WGS) entry which is preliminary data.</text>
</comment>
<keyword evidence="1" id="KW-1133">Transmembrane helix</keyword>